<dbReference type="InterPro" id="IPR001347">
    <property type="entry name" value="SIS_dom"/>
</dbReference>
<dbReference type="EMBL" id="QRXG01000007">
    <property type="protein sequence ID" value="RGT82222.1"/>
    <property type="molecule type" value="Genomic_DNA"/>
</dbReference>
<dbReference type="SUPFAM" id="SSF53697">
    <property type="entry name" value="SIS domain"/>
    <property type="match status" value="1"/>
</dbReference>
<dbReference type="PROSITE" id="PS51464">
    <property type="entry name" value="SIS"/>
    <property type="match status" value="1"/>
</dbReference>
<dbReference type="InterPro" id="IPR046348">
    <property type="entry name" value="SIS_dom_sf"/>
</dbReference>
<dbReference type="Gene3D" id="3.40.50.10490">
    <property type="entry name" value="Glucose-6-phosphate isomerase like protein, domain 1"/>
    <property type="match status" value="1"/>
</dbReference>
<evidence type="ECO:0000256" key="3">
    <source>
        <dbReference type="ARBA" id="ARBA00023163"/>
    </source>
</evidence>
<keyword evidence="1" id="KW-0805">Transcription regulation</keyword>
<comment type="caution">
    <text evidence="6">The sequence shown here is derived from an EMBL/GenBank/DDBJ whole genome shotgun (WGS) entry which is preliminary data.</text>
</comment>
<dbReference type="GO" id="GO:0003700">
    <property type="term" value="F:DNA-binding transcription factor activity"/>
    <property type="evidence" value="ECO:0007669"/>
    <property type="project" value="InterPro"/>
</dbReference>
<evidence type="ECO:0000256" key="1">
    <source>
        <dbReference type="ARBA" id="ARBA00023015"/>
    </source>
</evidence>
<keyword evidence="2" id="KW-0238">DNA-binding</keyword>
<dbReference type="GO" id="GO:1901135">
    <property type="term" value="P:carbohydrate derivative metabolic process"/>
    <property type="evidence" value="ECO:0007669"/>
    <property type="project" value="InterPro"/>
</dbReference>
<reference evidence="6 7" key="1">
    <citation type="submission" date="2018-08" db="EMBL/GenBank/DDBJ databases">
        <title>A genome reference for cultivated species of the human gut microbiota.</title>
        <authorList>
            <person name="Zou Y."/>
            <person name="Xue W."/>
            <person name="Luo G."/>
        </authorList>
    </citation>
    <scope>NUCLEOTIDE SEQUENCE [LARGE SCALE GENOMIC DNA]</scope>
    <source>
        <strain evidence="6 7">AF18-16LB</strain>
    </source>
</reference>
<dbReference type="CDD" id="cd05013">
    <property type="entry name" value="SIS_RpiR"/>
    <property type="match status" value="1"/>
</dbReference>
<dbReference type="InterPro" id="IPR035472">
    <property type="entry name" value="RpiR-like_SIS"/>
</dbReference>
<dbReference type="PANTHER" id="PTHR30514">
    <property type="entry name" value="GLUCOKINASE"/>
    <property type="match status" value="1"/>
</dbReference>
<name>A0A412Q511_9FIRM</name>
<dbReference type="InterPro" id="IPR047640">
    <property type="entry name" value="RpiR-like"/>
</dbReference>
<organism evidence="6 7">
    <name type="scientific">Agathobacter rectalis</name>
    <dbReference type="NCBI Taxonomy" id="39491"/>
    <lineage>
        <taxon>Bacteria</taxon>
        <taxon>Bacillati</taxon>
        <taxon>Bacillota</taxon>
        <taxon>Clostridia</taxon>
        <taxon>Lachnospirales</taxon>
        <taxon>Lachnospiraceae</taxon>
        <taxon>Agathobacter</taxon>
    </lineage>
</organism>
<evidence type="ECO:0000313" key="6">
    <source>
        <dbReference type="EMBL" id="RGT82222.1"/>
    </source>
</evidence>
<feature type="domain" description="SIS" evidence="5">
    <location>
        <begin position="106"/>
        <end position="238"/>
    </location>
</feature>
<dbReference type="GO" id="GO:0003677">
    <property type="term" value="F:DNA binding"/>
    <property type="evidence" value="ECO:0007669"/>
    <property type="project" value="UniProtKB-KW"/>
</dbReference>
<dbReference type="RefSeq" id="WP_118004022.1">
    <property type="nucleotide sequence ID" value="NZ_QRXF01000007.1"/>
</dbReference>
<sequence length="238" mass="27474">MFSYEIIRSLNEMETLVYDYIIKNKTKIKYMTVRELADEVHVSTATIMRFCKKCGFDGYSEFKVNFKQYLEQEKAKGHKVNEDVKELQEYFDKISSGIHQRELDEIADVVREARQVIFIGLGTSGILGKYGARFFSNLKKFSQYIEDPYYPIMEGIQGAVIIALSVSGETEQIIAMTNEFKKYDCKIISITNKGTSTLARISDYNLSYYVTEHEMGHHVNTTTQIPVIYLIEAIGRRL</sequence>
<dbReference type="InterPro" id="IPR000281">
    <property type="entry name" value="HTH_RpiR"/>
</dbReference>
<dbReference type="GO" id="GO:0097367">
    <property type="term" value="F:carbohydrate derivative binding"/>
    <property type="evidence" value="ECO:0007669"/>
    <property type="project" value="InterPro"/>
</dbReference>
<dbReference type="AlphaFoldDB" id="A0A412Q511"/>
<protein>
    <submittedName>
        <fullName evidence="6">MurR/RpiR family transcriptional regulator</fullName>
    </submittedName>
</protein>
<dbReference type="PANTHER" id="PTHR30514:SF1">
    <property type="entry name" value="HTH-TYPE TRANSCRIPTIONAL REGULATOR HEXR-RELATED"/>
    <property type="match status" value="1"/>
</dbReference>
<evidence type="ECO:0000259" key="4">
    <source>
        <dbReference type="PROSITE" id="PS51071"/>
    </source>
</evidence>
<dbReference type="SUPFAM" id="SSF46689">
    <property type="entry name" value="Homeodomain-like"/>
    <property type="match status" value="1"/>
</dbReference>
<dbReference type="Gene3D" id="1.10.10.10">
    <property type="entry name" value="Winged helix-like DNA-binding domain superfamily/Winged helix DNA-binding domain"/>
    <property type="match status" value="1"/>
</dbReference>
<dbReference type="Proteomes" id="UP000284296">
    <property type="component" value="Unassembled WGS sequence"/>
</dbReference>
<keyword evidence="3" id="KW-0804">Transcription</keyword>
<evidence type="ECO:0000313" key="7">
    <source>
        <dbReference type="Proteomes" id="UP000284296"/>
    </source>
</evidence>
<dbReference type="PROSITE" id="PS51071">
    <property type="entry name" value="HTH_RPIR"/>
    <property type="match status" value="1"/>
</dbReference>
<accession>A0A412Q511</accession>
<dbReference type="Pfam" id="PF01380">
    <property type="entry name" value="SIS"/>
    <property type="match status" value="1"/>
</dbReference>
<proteinExistence type="predicted"/>
<evidence type="ECO:0000259" key="5">
    <source>
        <dbReference type="PROSITE" id="PS51464"/>
    </source>
</evidence>
<dbReference type="InterPro" id="IPR036388">
    <property type="entry name" value="WH-like_DNA-bd_sf"/>
</dbReference>
<evidence type="ECO:0000256" key="2">
    <source>
        <dbReference type="ARBA" id="ARBA00023125"/>
    </source>
</evidence>
<dbReference type="Pfam" id="PF01418">
    <property type="entry name" value="HTH_6"/>
    <property type="match status" value="1"/>
</dbReference>
<gene>
    <name evidence="6" type="ORF">DWX06_06130</name>
</gene>
<feature type="domain" description="HTH rpiR-type" evidence="4">
    <location>
        <begin position="1"/>
        <end position="73"/>
    </location>
</feature>
<dbReference type="InterPro" id="IPR009057">
    <property type="entry name" value="Homeodomain-like_sf"/>
</dbReference>